<protein>
    <recommendedName>
        <fullName evidence="3">histidine kinase</fullName>
        <ecNumber evidence="3">2.7.13.3</ecNumber>
    </recommendedName>
</protein>
<feature type="domain" description="Histidine kinase" evidence="15">
    <location>
        <begin position="232"/>
        <end position="450"/>
    </location>
</feature>
<dbReference type="Proteomes" id="UP001606134">
    <property type="component" value="Unassembled WGS sequence"/>
</dbReference>
<evidence type="ECO:0000256" key="1">
    <source>
        <dbReference type="ARBA" id="ARBA00000085"/>
    </source>
</evidence>
<evidence type="ECO:0000256" key="14">
    <source>
        <dbReference type="SAM" id="Phobius"/>
    </source>
</evidence>
<dbReference type="InterPro" id="IPR036890">
    <property type="entry name" value="HATPase_C_sf"/>
</dbReference>
<keyword evidence="9" id="KW-0067">ATP-binding</keyword>
<dbReference type="Gene3D" id="3.30.565.10">
    <property type="entry name" value="Histidine kinase-like ATPase, C-terminal domain"/>
    <property type="match status" value="1"/>
</dbReference>
<evidence type="ECO:0000256" key="7">
    <source>
        <dbReference type="ARBA" id="ARBA00022741"/>
    </source>
</evidence>
<keyword evidence="4" id="KW-0597">Phosphoprotein</keyword>
<evidence type="ECO:0000256" key="12">
    <source>
        <dbReference type="ARBA" id="ARBA00023136"/>
    </source>
</evidence>
<evidence type="ECO:0000256" key="9">
    <source>
        <dbReference type="ARBA" id="ARBA00022840"/>
    </source>
</evidence>
<name>A0ABW7HJC7_9BURK</name>
<comment type="catalytic activity">
    <reaction evidence="1">
        <text>ATP + protein L-histidine = ADP + protein N-phospho-L-histidine.</text>
        <dbReference type="EC" id="2.7.13.3"/>
    </reaction>
</comment>
<accession>A0ABW7HJC7</accession>
<dbReference type="RefSeq" id="WP_394416773.1">
    <property type="nucleotide sequence ID" value="NZ_JBIGIC010000017.1"/>
</dbReference>
<keyword evidence="10 14" id="KW-1133">Transmembrane helix</keyword>
<keyword evidence="8 17" id="KW-0418">Kinase</keyword>
<evidence type="ECO:0000256" key="6">
    <source>
        <dbReference type="ARBA" id="ARBA00022692"/>
    </source>
</evidence>
<keyword evidence="18" id="KW-1185">Reference proteome</keyword>
<gene>
    <name evidence="17" type="ORF">ACG04R_25160</name>
</gene>
<dbReference type="EC" id="2.7.13.3" evidence="3"/>
<keyword evidence="11" id="KW-0902">Two-component regulatory system</keyword>
<dbReference type="SMART" id="SM00387">
    <property type="entry name" value="HATPase_c"/>
    <property type="match status" value="1"/>
</dbReference>
<evidence type="ECO:0000256" key="10">
    <source>
        <dbReference type="ARBA" id="ARBA00022989"/>
    </source>
</evidence>
<organism evidence="17 18">
    <name type="scientific">Pelomonas candidula</name>
    <dbReference type="NCBI Taxonomy" id="3299025"/>
    <lineage>
        <taxon>Bacteria</taxon>
        <taxon>Pseudomonadati</taxon>
        <taxon>Pseudomonadota</taxon>
        <taxon>Betaproteobacteria</taxon>
        <taxon>Burkholderiales</taxon>
        <taxon>Sphaerotilaceae</taxon>
        <taxon>Roseateles</taxon>
    </lineage>
</organism>
<comment type="subcellular location">
    <subcellularLocation>
        <location evidence="2">Membrane</location>
        <topology evidence="2">Multi-pass membrane protein</topology>
    </subcellularLocation>
</comment>
<dbReference type="InterPro" id="IPR003661">
    <property type="entry name" value="HisK_dim/P_dom"/>
</dbReference>
<dbReference type="EMBL" id="JBIGIC010000017">
    <property type="protein sequence ID" value="MFG6489990.1"/>
    <property type="molecule type" value="Genomic_DNA"/>
</dbReference>
<feature type="domain" description="HAMP" evidence="16">
    <location>
        <begin position="172"/>
        <end position="224"/>
    </location>
</feature>
<comment type="caution">
    <text evidence="17">The sequence shown here is derived from an EMBL/GenBank/DDBJ whole genome shotgun (WGS) entry which is preliminary data.</text>
</comment>
<dbReference type="PROSITE" id="PS50109">
    <property type="entry name" value="HIS_KIN"/>
    <property type="match status" value="1"/>
</dbReference>
<dbReference type="CDD" id="cd00082">
    <property type="entry name" value="HisKA"/>
    <property type="match status" value="1"/>
</dbReference>
<dbReference type="InterPro" id="IPR003594">
    <property type="entry name" value="HATPase_dom"/>
</dbReference>
<dbReference type="InterPro" id="IPR003660">
    <property type="entry name" value="HAMP_dom"/>
</dbReference>
<evidence type="ECO:0000256" key="2">
    <source>
        <dbReference type="ARBA" id="ARBA00004141"/>
    </source>
</evidence>
<dbReference type="PANTHER" id="PTHR45436:SF14">
    <property type="entry name" value="SENSOR PROTEIN QSEC"/>
    <property type="match status" value="1"/>
</dbReference>
<evidence type="ECO:0000259" key="16">
    <source>
        <dbReference type="PROSITE" id="PS50885"/>
    </source>
</evidence>
<feature type="transmembrane region" description="Helical" evidence="14">
    <location>
        <begin position="7"/>
        <end position="30"/>
    </location>
</feature>
<evidence type="ECO:0000256" key="13">
    <source>
        <dbReference type="SAM" id="MobiDB-lite"/>
    </source>
</evidence>
<reference evidence="17 18" key="1">
    <citation type="submission" date="2024-08" db="EMBL/GenBank/DDBJ databases">
        <authorList>
            <person name="Lu H."/>
        </authorList>
    </citation>
    <scope>NUCLEOTIDE SEQUENCE [LARGE SCALE GENOMIC DNA]</scope>
    <source>
        <strain evidence="17 18">BYS78W</strain>
    </source>
</reference>
<keyword evidence="7" id="KW-0547">Nucleotide-binding</keyword>
<evidence type="ECO:0000313" key="17">
    <source>
        <dbReference type="EMBL" id="MFG6489990.1"/>
    </source>
</evidence>
<evidence type="ECO:0000259" key="15">
    <source>
        <dbReference type="PROSITE" id="PS50109"/>
    </source>
</evidence>
<evidence type="ECO:0000256" key="4">
    <source>
        <dbReference type="ARBA" id="ARBA00022553"/>
    </source>
</evidence>
<evidence type="ECO:0000256" key="5">
    <source>
        <dbReference type="ARBA" id="ARBA00022679"/>
    </source>
</evidence>
<keyword evidence="6 14" id="KW-0812">Transmembrane</keyword>
<sequence>MRSIERVLLAWIMAALAIGAAMIVLVVYLVTLEEMNEVFDADLKNVATGLARFQQANPPPTPLASAEPSDNEAGDTEETEIVTFAWDAAGHLLYSSNRAIPMHFIATEGLSQEQLDGEAWVVYTARHGSGLAQAAQRVTSRLEMAQESATRILPPMLLLALGIGALLIFSLRRGLRPLDAAARDVAGRSARSLAPIASDNLPRELAPMVQSINGLMARLDDSLTAQRRFLADAAHELRSPVTALRLQLQLLRRSPDDAGRTAAMDELQQGMARAQRLIEQLLQFARTEPEAQLAPMVALDLADIVREVVEGLNLKAEALQIDLGAELHGPVPAVGDRAQLVVLLNNLVENALRHTPAGGFVDVGAEVRDAQALLFVRDTGPGIPHEARERVFDRFYRGDPPSPSARTTDGSGLGLSIVKAIADRHGATVRLLDRPAGTGLEVRVVFPTPNDQQGP</sequence>
<dbReference type="Pfam" id="PF02518">
    <property type="entry name" value="HATPase_c"/>
    <property type="match status" value="1"/>
</dbReference>
<dbReference type="PROSITE" id="PS50885">
    <property type="entry name" value="HAMP"/>
    <property type="match status" value="1"/>
</dbReference>
<dbReference type="InterPro" id="IPR050428">
    <property type="entry name" value="TCS_sensor_his_kinase"/>
</dbReference>
<dbReference type="Gene3D" id="1.10.287.130">
    <property type="match status" value="1"/>
</dbReference>
<dbReference type="PRINTS" id="PR00344">
    <property type="entry name" value="BCTRLSENSOR"/>
</dbReference>
<keyword evidence="5" id="KW-0808">Transferase</keyword>
<proteinExistence type="predicted"/>
<evidence type="ECO:0000256" key="11">
    <source>
        <dbReference type="ARBA" id="ARBA00023012"/>
    </source>
</evidence>
<dbReference type="PANTHER" id="PTHR45436">
    <property type="entry name" value="SENSOR HISTIDINE KINASE YKOH"/>
    <property type="match status" value="1"/>
</dbReference>
<evidence type="ECO:0000256" key="3">
    <source>
        <dbReference type="ARBA" id="ARBA00012438"/>
    </source>
</evidence>
<dbReference type="InterPro" id="IPR004358">
    <property type="entry name" value="Sig_transdc_His_kin-like_C"/>
</dbReference>
<dbReference type="GO" id="GO:0016301">
    <property type="term" value="F:kinase activity"/>
    <property type="evidence" value="ECO:0007669"/>
    <property type="project" value="UniProtKB-KW"/>
</dbReference>
<dbReference type="SMART" id="SM00388">
    <property type="entry name" value="HisKA"/>
    <property type="match status" value="1"/>
</dbReference>
<dbReference type="InterPro" id="IPR005467">
    <property type="entry name" value="His_kinase_dom"/>
</dbReference>
<dbReference type="CDD" id="cd00075">
    <property type="entry name" value="HATPase"/>
    <property type="match status" value="1"/>
</dbReference>
<feature type="region of interest" description="Disordered" evidence="13">
    <location>
        <begin position="56"/>
        <end position="77"/>
    </location>
</feature>
<dbReference type="Pfam" id="PF00512">
    <property type="entry name" value="HisKA"/>
    <property type="match status" value="1"/>
</dbReference>
<keyword evidence="12 14" id="KW-0472">Membrane</keyword>
<dbReference type="SUPFAM" id="SSF55874">
    <property type="entry name" value="ATPase domain of HSP90 chaperone/DNA topoisomerase II/histidine kinase"/>
    <property type="match status" value="1"/>
</dbReference>
<dbReference type="InterPro" id="IPR036097">
    <property type="entry name" value="HisK_dim/P_sf"/>
</dbReference>
<evidence type="ECO:0000256" key="8">
    <source>
        <dbReference type="ARBA" id="ARBA00022777"/>
    </source>
</evidence>
<evidence type="ECO:0000313" key="18">
    <source>
        <dbReference type="Proteomes" id="UP001606134"/>
    </source>
</evidence>
<dbReference type="SUPFAM" id="SSF47384">
    <property type="entry name" value="Homodimeric domain of signal transducing histidine kinase"/>
    <property type="match status" value="1"/>
</dbReference>